<dbReference type="Proteomes" id="UP000179920">
    <property type="component" value="Chromosome IX"/>
</dbReference>
<dbReference type="AlphaFoldDB" id="A0A1K0H9C1"/>
<evidence type="ECO:0000313" key="2">
    <source>
        <dbReference type="Proteomes" id="UP000179920"/>
    </source>
</evidence>
<accession>A0A1K0H9C1</accession>
<reference evidence="2" key="1">
    <citation type="submission" date="2016-04" db="EMBL/GenBank/DDBJ databases">
        <authorList>
            <person name="Guldener U."/>
            <person name="Guldener U."/>
        </authorList>
    </citation>
    <scope>NUCLEOTIDE SEQUENCE [LARGE SCALE GENOMIC DNA]</scope>
    <source>
        <strain evidence="2">UB2112</strain>
    </source>
</reference>
<name>A0A1K0H9C1_9BASI</name>
<sequence length="168" mass="18771">MTYDDCLLVPGLVTNLIGTKTVTQARGKLTFKDELVTVQDHHGCTIGVPISSNGYLAAGMILWDDSMPKPKVLLAFAGTRQKNTQSYRDNAKANLWHHHLGHPGYKAILHTQSATMAHNIYLQCEQHSLKHFATPVYTARQQPRQCHTPATSGTHLSSYPWTLWDCCM</sequence>
<dbReference type="OrthoDB" id="1110994at2759"/>
<evidence type="ECO:0000313" key="1">
    <source>
        <dbReference type="EMBL" id="SAM83160.1"/>
    </source>
</evidence>
<dbReference type="EMBL" id="LT558125">
    <property type="protein sequence ID" value="SAM83160.1"/>
    <property type="molecule type" value="Genomic_DNA"/>
</dbReference>
<organism evidence="1 2">
    <name type="scientific">Ustilago bromivora</name>
    <dbReference type="NCBI Taxonomy" id="307758"/>
    <lineage>
        <taxon>Eukaryota</taxon>
        <taxon>Fungi</taxon>
        <taxon>Dikarya</taxon>
        <taxon>Basidiomycota</taxon>
        <taxon>Ustilaginomycotina</taxon>
        <taxon>Ustilaginomycetes</taxon>
        <taxon>Ustilaginales</taxon>
        <taxon>Ustilaginaceae</taxon>
        <taxon>Ustilago</taxon>
    </lineage>
</organism>
<evidence type="ECO:0008006" key="3">
    <source>
        <dbReference type="Google" id="ProtNLM"/>
    </source>
</evidence>
<gene>
    <name evidence="1" type="ORF">UBRO_20740</name>
</gene>
<proteinExistence type="predicted"/>
<protein>
    <recommendedName>
        <fullName evidence="3">GAG-pre-integrase domain-containing protein</fullName>
    </recommendedName>
</protein>